<protein>
    <submittedName>
        <fullName evidence="2">Sulfurtransferase</fullName>
    </submittedName>
</protein>
<dbReference type="SUPFAM" id="SSF52821">
    <property type="entry name" value="Rhodanese/Cell cycle control phosphatase"/>
    <property type="match status" value="1"/>
</dbReference>
<dbReference type="AlphaFoldDB" id="A0A235ERX5"/>
<evidence type="ECO:0000259" key="1">
    <source>
        <dbReference type="PROSITE" id="PS50206"/>
    </source>
</evidence>
<dbReference type="Pfam" id="PF00581">
    <property type="entry name" value="Rhodanese"/>
    <property type="match status" value="1"/>
</dbReference>
<dbReference type="PANTHER" id="PTHR43629">
    <property type="entry name" value="PEPTIDYL-PROLYL CIS-TRANS ISOMERASE"/>
    <property type="match status" value="1"/>
</dbReference>
<dbReference type="InterPro" id="IPR001763">
    <property type="entry name" value="Rhodanese-like_dom"/>
</dbReference>
<name>A0A235ERX5_9BURK</name>
<dbReference type="GO" id="GO:0016740">
    <property type="term" value="F:transferase activity"/>
    <property type="evidence" value="ECO:0007669"/>
    <property type="project" value="UniProtKB-KW"/>
</dbReference>
<keyword evidence="2" id="KW-0808">Transferase</keyword>
<sequence length="117" mass="12845">MIDHVRPAQLSAWFATAPEGSQPLVLDVREPWELQTASVRAEGFELVAIPMGELPARLAELDAALQAQRPIACLCHHGARSLRVAAFLQHNGFERLANITGGIEAWSHENDPAVPRY</sequence>
<dbReference type="OrthoDB" id="9811849at2"/>
<dbReference type="PANTHER" id="PTHR43629:SF2">
    <property type="entry name" value="RHODANESE-LIKE_PPIC DOMAIN-CONTAINING PROTEIN 12, CHLOROPLASTIC"/>
    <property type="match status" value="1"/>
</dbReference>
<dbReference type="SMART" id="SM00450">
    <property type="entry name" value="RHOD"/>
    <property type="match status" value="1"/>
</dbReference>
<accession>A0A235ERX5</accession>
<feature type="domain" description="Rhodanese" evidence="1">
    <location>
        <begin position="19"/>
        <end position="115"/>
    </location>
</feature>
<gene>
    <name evidence="2" type="ORF">CBY09_02550</name>
</gene>
<dbReference type="EMBL" id="NOIG01000003">
    <property type="protein sequence ID" value="OYD51771.1"/>
    <property type="molecule type" value="Genomic_DNA"/>
</dbReference>
<dbReference type="PROSITE" id="PS50206">
    <property type="entry name" value="RHODANESE_3"/>
    <property type="match status" value="1"/>
</dbReference>
<keyword evidence="3" id="KW-1185">Reference proteome</keyword>
<proteinExistence type="predicted"/>
<dbReference type="Gene3D" id="3.40.250.10">
    <property type="entry name" value="Rhodanese-like domain"/>
    <property type="match status" value="1"/>
</dbReference>
<reference evidence="2 3" key="1">
    <citation type="submission" date="2017-07" db="EMBL/GenBank/DDBJ databases">
        <title>Acidovorax KNDSW TSA 6 genome sequence and assembly.</title>
        <authorList>
            <person name="Mayilraj S."/>
        </authorList>
    </citation>
    <scope>NUCLEOTIDE SEQUENCE [LARGE SCALE GENOMIC DNA]</scope>
    <source>
        <strain evidence="2 3">KNDSW-TSA6</strain>
    </source>
</reference>
<evidence type="ECO:0000313" key="2">
    <source>
        <dbReference type="EMBL" id="OYD51771.1"/>
    </source>
</evidence>
<dbReference type="Proteomes" id="UP000215441">
    <property type="component" value="Unassembled WGS sequence"/>
</dbReference>
<evidence type="ECO:0000313" key="3">
    <source>
        <dbReference type="Proteomes" id="UP000215441"/>
    </source>
</evidence>
<dbReference type="InterPro" id="IPR052204">
    <property type="entry name" value="PpiC/parvulin_rotamase"/>
</dbReference>
<dbReference type="InterPro" id="IPR036873">
    <property type="entry name" value="Rhodanese-like_dom_sf"/>
</dbReference>
<organism evidence="2 3">
    <name type="scientific">Acidovorax kalamii</name>
    <dbReference type="NCBI Taxonomy" id="2004485"/>
    <lineage>
        <taxon>Bacteria</taxon>
        <taxon>Pseudomonadati</taxon>
        <taxon>Pseudomonadota</taxon>
        <taxon>Betaproteobacteria</taxon>
        <taxon>Burkholderiales</taxon>
        <taxon>Comamonadaceae</taxon>
        <taxon>Acidovorax</taxon>
    </lineage>
</organism>
<dbReference type="RefSeq" id="WP_094286104.1">
    <property type="nucleotide sequence ID" value="NZ_JAMXHW010000021.1"/>
</dbReference>
<comment type="caution">
    <text evidence="2">The sequence shown here is derived from an EMBL/GenBank/DDBJ whole genome shotgun (WGS) entry which is preliminary data.</text>
</comment>